<organism evidence="4">
    <name type="scientific">hydrothermal vent metagenome</name>
    <dbReference type="NCBI Taxonomy" id="652676"/>
    <lineage>
        <taxon>unclassified sequences</taxon>
        <taxon>metagenomes</taxon>
        <taxon>ecological metagenomes</taxon>
    </lineage>
</organism>
<reference evidence="4" key="1">
    <citation type="submission" date="2018-06" db="EMBL/GenBank/DDBJ databases">
        <authorList>
            <person name="Zhirakovskaya E."/>
        </authorList>
    </citation>
    <scope>NUCLEOTIDE SEQUENCE</scope>
</reference>
<dbReference type="InterPro" id="IPR036890">
    <property type="entry name" value="HATPase_C_sf"/>
</dbReference>
<dbReference type="SUPFAM" id="SSF55785">
    <property type="entry name" value="PYP-like sensor domain (PAS domain)"/>
    <property type="match status" value="1"/>
</dbReference>
<dbReference type="CDD" id="cd00130">
    <property type="entry name" value="PAS"/>
    <property type="match status" value="1"/>
</dbReference>
<evidence type="ECO:0008006" key="5">
    <source>
        <dbReference type="Google" id="ProtNLM"/>
    </source>
</evidence>
<dbReference type="EMBL" id="UOGI01000066">
    <property type="protein sequence ID" value="VAX29927.1"/>
    <property type="molecule type" value="Genomic_DNA"/>
</dbReference>
<evidence type="ECO:0000259" key="2">
    <source>
        <dbReference type="PROSITE" id="PS50109"/>
    </source>
</evidence>
<dbReference type="InterPro" id="IPR029016">
    <property type="entry name" value="GAF-like_dom_sf"/>
</dbReference>
<dbReference type="InterPro" id="IPR004358">
    <property type="entry name" value="Sig_transdc_His_kin-like_C"/>
</dbReference>
<dbReference type="InterPro" id="IPR035965">
    <property type="entry name" value="PAS-like_dom_sf"/>
</dbReference>
<dbReference type="Gene3D" id="3.30.450.20">
    <property type="entry name" value="PAS domain"/>
    <property type="match status" value="1"/>
</dbReference>
<dbReference type="SUPFAM" id="SSF55874">
    <property type="entry name" value="ATPase domain of HSP90 chaperone/DNA topoisomerase II/histidine kinase"/>
    <property type="match status" value="1"/>
</dbReference>
<proteinExistence type="predicted"/>
<feature type="domain" description="PAS" evidence="3">
    <location>
        <begin position="159"/>
        <end position="207"/>
    </location>
</feature>
<gene>
    <name evidence="4" type="ORF">MNBD_NITROSPIRAE03-713</name>
</gene>
<keyword evidence="1" id="KW-0597">Phosphoprotein</keyword>
<dbReference type="Pfam" id="PF02518">
    <property type="entry name" value="HATPase_c"/>
    <property type="match status" value="1"/>
</dbReference>
<dbReference type="SMART" id="SM00388">
    <property type="entry name" value="HisKA"/>
    <property type="match status" value="1"/>
</dbReference>
<dbReference type="PROSITE" id="PS50109">
    <property type="entry name" value="HIS_KIN"/>
    <property type="match status" value="1"/>
</dbReference>
<accession>A0A3B1DMJ6</accession>
<dbReference type="SMART" id="SM00091">
    <property type="entry name" value="PAS"/>
    <property type="match status" value="1"/>
</dbReference>
<dbReference type="InterPro" id="IPR000014">
    <property type="entry name" value="PAS"/>
</dbReference>
<dbReference type="PANTHER" id="PTHR43065">
    <property type="entry name" value="SENSOR HISTIDINE KINASE"/>
    <property type="match status" value="1"/>
</dbReference>
<dbReference type="SUPFAM" id="SSF55781">
    <property type="entry name" value="GAF domain-like"/>
    <property type="match status" value="1"/>
</dbReference>
<evidence type="ECO:0000259" key="3">
    <source>
        <dbReference type="PROSITE" id="PS50112"/>
    </source>
</evidence>
<name>A0A3B1DMJ6_9ZZZZ</name>
<dbReference type="Gene3D" id="3.30.565.10">
    <property type="entry name" value="Histidine kinase-like ATPase, C-terminal domain"/>
    <property type="match status" value="1"/>
</dbReference>
<dbReference type="CDD" id="cd00082">
    <property type="entry name" value="HisKA"/>
    <property type="match status" value="1"/>
</dbReference>
<dbReference type="AlphaFoldDB" id="A0A3B1DMJ6"/>
<dbReference type="InterPro" id="IPR005467">
    <property type="entry name" value="His_kinase_dom"/>
</dbReference>
<dbReference type="PRINTS" id="PR00344">
    <property type="entry name" value="BCTRLSENSOR"/>
</dbReference>
<evidence type="ECO:0000256" key="1">
    <source>
        <dbReference type="ARBA" id="ARBA00022553"/>
    </source>
</evidence>
<dbReference type="Gene3D" id="1.10.287.130">
    <property type="match status" value="1"/>
</dbReference>
<dbReference type="Pfam" id="PF00512">
    <property type="entry name" value="HisKA"/>
    <property type="match status" value="1"/>
</dbReference>
<dbReference type="PROSITE" id="PS50112">
    <property type="entry name" value="PAS"/>
    <property type="match status" value="1"/>
</dbReference>
<dbReference type="SUPFAM" id="SSF47384">
    <property type="entry name" value="Homodimeric domain of signal transducing histidine kinase"/>
    <property type="match status" value="1"/>
</dbReference>
<dbReference type="InterPro" id="IPR036097">
    <property type="entry name" value="HisK_dim/P_sf"/>
</dbReference>
<protein>
    <recommendedName>
        <fullName evidence="5">Histidine kinase</fullName>
    </recommendedName>
</protein>
<dbReference type="Pfam" id="PF13426">
    <property type="entry name" value="PAS_9"/>
    <property type="match status" value="1"/>
</dbReference>
<sequence length="509" mass="57467">MEFNERLLLINSLIKEINRNLSVDHAINILVKGGMKLLSVDAGVFALIDDDKLKCMSRINIELDGEPFCSDLARQIKKTTIIRDIEEHADLFEKLRRYKVKSLICTPVNIMTDRKGVLFLASFIEREFAEPDINSLEIFLDAGVSAIKNSFLFDLISKSQKLWQETFDAISDYVFVIDDDFRIIKCNIAFAESCGLHPRKIIGRSCFDLQAKLSPKFCIEELYKNRKAYTEEITCDGNVFLVSGFPVTLPNGKNATVHILKDITEMRRLKEQLYHADKLTSLGLLVSGVAHELNNPLTGILGYSELLTMKTEDEVLKNELDKIYSAAERCKKIVENLLTFSRQSPPERSYIRMDELIDSAIELRSYWLRSNGFQIVRDYHDLPIVSIDPQQIQQVIMNILVNAEYAVLNSGKEEKLISLHTHYDRDRGMVVIKISDSGMGISEDALARIFDPFFTTKPVNKGSGLGLSISHGIVKEHNGNIWAEGTLGEGATFIIEFPAGKEGFSAVLD</sequence>
<dbReference type="SMART" id="SM00387">
    <property type="entry name" value="HATPase_c"/>
    <property type="match status" value="1"/>
</dbReference>
<dbReference type="GO" id="GO:0000155">
    <property type="term" value="F:phosphorelay sensor kinase activity"/>
    <property type="evidence" value="ECO:0007669"/>
    <property type="project" value="InterPro"/>
</dbReference>
<dbReference type="InterPro" id="IPR003661">
    <property type="entry name" value="HisK_dim/P_dom"/>
</dbReference>
<evidence type="ECO:0000313" key="4">
    <source>
        <dbReference type="EMBL" id="VAX29927.1"/>
    </source>
</evidence>
<dbReference type="PANTHER" id="PTHR43065:SF42">
    <property type="entry name" value="TWO-COMPONENT SENSOR PPRA"/>
    <property type="match status" value="1"/>
</dbReference>
<feature type="domain" description="Histidine kinase" evidence="2">
    <location>
        <begin position="288"/>
        <end position="501"/>
    </location>
</feature>
<dbReference type="Gene3D" id="3.30.450.40">
    <property type="match status" value="1"/>
</dbReference>
<dbReference type="NCBIfam" id="TIGR00229">
    <property type="entry name" value="sensory_box"/>
    <property type="match status" value="1"/>
</dbReference>
<dbReference type="InterPro" id="IPR003594">
    <property type="entry name" value="HATPase_dom"/>
</dbReference>